<protein>
    <submittedName>
        <fullName evidence="2">Uncharacterized membrane protein YoaK (UPF0700 family)</fullName>
    </submittedName>
</protein>
<reference evidence="2 3" key="1">
    <citation type="submission" date="2023-07" db="EMBL/GenBank/DDBJ databases">
        <title>Sorghum-associated microbial communities from plants grown in Nebraska, USA.</title>
        <authorList>
            <person name="Schachtman D."/>
        </authorList>
    </citation>
    <scope>NUCLEOTIDE SEQUENCE [LARGE SCALE GENOMIC DNA]</scope>
    <source>
        <strain evidence="2 3">DS1307</strain>
    </source>
</reference>
<dbReference type="Proteomes" id="UP001241472">
    <property type="component" value="Unassembled WGS sequence"/>
</dbReference>
<keyword evidence="1" id="KW-0812">Transmembrane</keyword>
<keyword evidence="3" id="KW-1185">Reference proteome</keyword>
<evidence type="ECO:0000256" key="1">
    <source>
        <dbReference type="SAM" id="Phobius"/>
    </source>
</evidence>
<evidence type="ECO:0000313" key="3">
    <source>
        <dbReference type="Proteomes" id="UP001241472"/>
    </source>
</evidence>
<accession>A0ABT9PXE3</accession>
<keyword evidence="1" id="KW-1133">Transmembrane helix</keyword>
<comment type="caution">
    <text evidence="2">The sequence shown here is derived from an EMBL/GenBank/DDBJ whole genome shotgun (WGS) entry which is preliminary data.</text>
</comment>
<feature type="transmembrane region" description="Helical" evidence="1">
    <location>
        <begin position="199"/>
        <end position="218"/>
    </location>
</feature>
<dbReference type="InterPro" id="IPR010699">
    <property type="entry name" value="DUF1275"/>
</dbReference>
<feature type="transmembrane region" description="Helical" evidence="1">
    <location>
        <begin position="94"/>
        <end position="111"/>
    </location>
</feature>
<dbReference type="PANTHER" id="PTHR37314">
    <property type="entry name" value="SLR0142 PROTEIN"/>
    <property type="match status" value="1"/>
</dbReference>
<sequence>MTIQRRRRIIRTRRTSLGITLVAAISFLAGLTDAIGLQLSGDFVSFMTGNTTRAAISFEQGDYAHALVLVGAIATFVIGNALGIIVAHLFERRIFAVLVTVGLFLTLASALTAPDMAIWRFNAVVLAMGLVNAAVEHIEGLPIGLTYVTGALSRLGRGIGRMMLGERSFGWTVQIVPWLGMAAGALCGAALAIGLPDQALQMAACLTLGFAVVTLFIPRSLQNRYNQRPAPSSHRDSSPAA</sequence>
<proteinExistence type="predicted"/>
<organism evidence="2 3">
    <name type="scientific">Neorhizobium huautlense</name>
    <dbReference type="NCBI Taxonomy" id="67774"/>
    <lineage>
        <taxon>Bacteria</taxon>
        <taxon>Pseudomonadati</taxon>
        <taxon>Pseudomonadota</taxon>
        <taxon>Alphaproteobacteria</taxon>
        <taxon>Hyphomicrobiales</taxon>
        <taxon>Rhizobiaceae</taxon>
        <taxon>Rhizobium/Agrobacterium group</taxon>
        <taxon>Neorhizobium</taxon>
    </lineage>
</organism>
<gene>
    <name evidence="2" type="ORF">J2T09_003187</name>
</gene>
<dbReference type="EMBL" id="JAUSRF010000010">
    <property type="protein sequence ID" value="MDP9838419.1"/>
    <property type="molecule type" value="Genomic_DNA"/>
</dbReference>
<dbReference type="RefSeq" id="WP_306836314.1">
    <property type="nucleotide sequence ID" value="NZ_JAUSRF010000010.1"/>
</dbReference>
<evidence type="ECO:0000313" key="2">
    <source>
        <dbReference type="EMBL" id="MDP9838419.1"/>
    </source>
</evidence>
<name>A0ABT9PXE3_9HYPH</name>
<dbReference type="PANTHER" id="PTHR37314:SF4">
    <property type="entry name" value="UPF0700 TRANSMEMBRANE PROTEIN YOAK"/>
    <property type="match status" value="1"/>
</dbReference>
<keyword evidence="1" id="KW-0472">Membrane</keyword>
<dbReference type="Pfam" id="PF06912">
    <property type="entry name" value="DUF1275"/>
    <property type="match status" value="1"/>
</dbReference>
<feature type="transmembrane region" description="Helical" evidence="1">
    <location>
        <begin position="171"/>
        <end position="193"/>
    </location>
</feature>
<feature type="transmembrane region" description="Helical" evidence="1">
    <location>
        <begin position="63"/>
        <end position="87"/>
    </location>
</feature>